<proteinExistence type="predicted"/>
<sequence>MRLMSVYQSPPTSPKKALNEISGCNGMCPEAFYRFFLPATVCVYRGLCSCVLWRFTLLAASAFAMKKTHPVNKETPLVYVCFYRFPRNKSF</sequence>
<evidence type="ECO:0000313" key="1">
    <source>
        <dbReference type="EMBL" id="GIY97751.1"/>
    </source>
</evidence>
<reference evidence="1 2" key="1">
    <citation type="submission" date="2021-06" db="EMBL/GenBank/DDBJ databases">
        <title>Caerostris extrusa draft genome.</title>
        <authorList>
            <person name="Kono N."/>
            <person name="Arakawa K."/>
        </authorList>
    </citation>
    <scope>NUCLEOTIDE SEQUENCE [LARGE SCALE GENOMIC DNA]</scope>
</reference>
<gene>
    <name evidence="1" type="ORF">CEXT_66561</name>
</gene>
<dbReference type="Proteomes" id="UP001054945">
    <property type="component" value="Unassembled WGS sequence"/>
</dbReference>
<name>A0AAV4XRS2_CAEEX</name>
<dbReference type="EMBL" id="BPLR01018209">
    <property type="protein sequence ID" value="GIY97751.1"/>
    <property type="molecule type" value="Genomic_DNA"/>
</dbReference>
<organism evidence="1 2">
    <name type="scientific">Caerostris extrusa</name>
    <name type="common">Bark spider</name>
    <name type="synonym">Caerostris bankana</name>
    <dbReference type="NCBI Taxonomy" id="172846"/>
    <lineage>
        <taxon>Eukaryota</taxon>
        <taxon>Metazoa</taxon>
        <taxon>Ecdysozoa</taxon>
        <taxon>Arthropoda</taxon>
        <taxon>Chelicerata</taxon>
        <taxon>Arachnida</taxon>
        <taxon>Araneae</taxon>
        <taxon>Araneomorphae</taxon>
        <taxon>Entelegynae</taxon>
        <taxon>Araneoidea</taxon>
        <taxon>Araneidae</taxon>
        <taxon>Caerostris</taxon>
    </lineage>
</organism>
<accession>A0AAV4XRS2</accession>
<comment type="caution">
    <text evidence="1">The sequence shown here is derived from an EMBL/GenBank/DDBJ whole genome shotgun (WGS) entry which is preliminary data.</text>
</comment>
<keyword evidence="2" id="KW-1185">Reference proteome</keyword>
<evidence type="ECO:0000313" key="2">
    <source>
        <dbReference type="Proteomes" id="UP001054945"/>
    </source>
</evidence>
<dbReference type="AlphaFoldDB" id="A0AAV4XRS2"/>
<protein>
    <submittedName>
        <fullName evidence="1">Uncharacterized protein</fullName>
    </submittedName>
</protein>